<evidence type="ECO:0000256" key="1">
    <source>
        <dbReference type="SAM" id="MobiDB-lite"/>
    </source>
</evidence>
<keyword evidence="3" id="KW-1185">Reference proteome</keyword>
<name>A0A2P6N5N9_9EUKA</name>
<proteinExistence type="predicted"/>
<dbReference type="AlphaFoldDB" id="A0A2P6N5N9"/>
<accession>A0A2P6N5N9</accession>
<feature type="region of interest" description="Disordered" evidence="1">
    <location>
        <begin position="346"/>
        <end position="384"/>
    </location>
</feature>
<dbReference type="InParanoid" id="A0A2P6N5N9"/>
<dbReference type="Proteomes" id="UP000241769">
    <property type="component" value="Unassembled WGS sequence"/>
</dbReference>
<dbReference type="OrthoDB" id="34216at2759"/>
<evidence type="ECO:0000313" key="2">
    <source>
        <dbReference type="EMBL" id="PRP79257.1"/>
    </source>
</evidence>
<protein>
    <submittedName>
        <fullName evidence="2">Uncharacterized protein</fullName>
    </submittedName>
</protein>
<organism evidence="2 3">
    <name type="scientific">Planoprotostelium fungivorum</name>
    <dbReference type="NCBI Taxonomy" id="1890364"/>
    <lineage>
        <taxon>Eukaryota</taxon>
        <taxon>Amoebozoa</taxon>
        <taxon>Evosea</taxon>
        <taxon>Variosea</taxon>
        <taxon>Cavosteliida</taxon>
        <taxon>Cavosteliaceae</taxon>
        <taxon>Planoprotostelium</taxon>
    </lineage>
</organism>
<feature type="compositionally biased region" description="Acidic residues" evidence="1">
    <location>
        <begin position="352"/>
        <end position="379"/>
    </location>
</feature>
<dbReference type="EMBL" id="MDYQ01000190">
    <property type="protein sequence ID" value="PRP79257.1"/>
    <property type="molecule type" value="Genomic_DNA"/>
</dbReference>
<evidence type="ECO:0000313" key="3">
    <source>
        <dbReference type="Proteomes" id="UP000241769"/>
    </source>
</evidence>
<gene>
    <name evidence="2" type="ORF">PROFUN_14240</name>
</gene>
<dbReference type="STRING" id="1890364.A0A2P6N5N9"/>
<comment type="caution">
    <text evidence="2">The sequence shown here is derived from an EMBL/GenBank/DDBJ whole genome shotgun (WGS) entry which is preliminary data.</text>
</comment>
<sequence>MEDLDKTHEGTYGSHASHHQVHAGVHYTLPLHAHHFDPEVQSEHLQMHYPTIGHMLSSGYRRSLVDDTEDPTMQQFSGHSNDQVRDYDADIGLQGDPNDNLDGMGLAEQYMERMYAEQGGKGRRKMDKEMQLNTCLAVGCDRQIRQRRLCPMHQKQKERSGGKLDLKVENVKFAKGRTPTPFSKHANKYAKLKTFDKKIDEWAGGKEEGTKMLEAYIESSYHQNRFPKLEDTKIFEHIGRNIIEFMKQLPEKSPLRRPLIKAMSDNVPLARLREVLPVSKQTVINSKKLHDSDNLLLTIKYRPGVNRGRKRSAAESVEMGETEVATETDEAMMNDSALPSEAYGMGSKMDGHDEEEVDNEVEEPVDEPQEADQDTEGEMTMEGHEMTSEEISAFTNQNVLPVVPSIAMGLGGEHVTNL</sequence>
<reference evidence="2 3" key="1">
    <citation type="journal article" date="2018" name="Genome Biol. Evol.">
        <title>Multiple Roots of Fruiting Body Formation in Amoebozoa.</title>
        <authorList>
            <person name="Hillmann F."/>
            <person name="Forbes G."/>
            <person name="Novohradska S."/>
            <person name="Ferling I."/>
            <person name="Riege K."/>
            <person name="Groth M."/>
            <person name="Westermann M."/>
            <person name="Marz M."/>
            <person name="Spaller T."/>
            <person name="Winckler T."/>
            <person name="Schaap P."/>
            <person name="Glockner G."/>
        </authorList>
    </citation>
    <scope>NUCLEOTIDE SEQUENCE [LARGE SCALE GENOMIC DNA]</scope>
    <source>
        <strain evidence="2 3">Jena</strain>
    </source>
</reference>